<keyword evidence="1" id="KW-0472">Membrane</keyword>
<dbReference type="CDD" id="cd07185">
    <property type="entry name" value="OmpA_C-like"/>
    <property type="match status" value="1"/>
</dbReference>
<gene>
    <name evidence="3" type="ORF">GJ689_24245</name>
</gene>
<dbReference type="PROSITE" id="PS51123">
    <property type="entry name" value="OMPA_2"/>
    <property type="match status" value="1"/>
</dbReference>
<dbReference type="PANTHER" id="PTHR30329">
    <property type="entry name" value="STATOR ELEMENT OF FLAGELLAR MOTOR COMPLEX"/>
    <property type="match status" value="1"/>
</dbReference>
<reference evidence="3 4" key="1">
    <citation type="submission" date="2019-11" db="EMBL/GenBank/DDBJ databases">
        <title>Whole-genome sequence of Rhodoplanes serenus DSM 18633, type strain.</title>
        <authorList>
            <person name="Kyndt J.A."/>
            <person name="Meyer T.E."/>
        </authorList>
    </citation>
    <scope>NUCLEOTIDE SEQUENCE [LARGE SCALE GENOMIC DNA]</scope>
    <source>
        <strain evidence="3 4">DSM 18633</strain>
    </source>
</reference>
<organism evidence="3 4">
    <name type="scientific">Rhodoplanes serenus</name>
    <dbReference type="NCBI Taxonomy" id="200615"/>
    <lineage>
        <taxon>Bacteria</taxon>
        <taxon>Pseudomonadati</taxon>
        <taxon>Pseudomonadota</taxon>
        <taxon>Alphaproteobacteria</taxon>
        <taxon>Hyphomicrobiales</taxon>
        <taxon>Nitrobacteraceae</taxon>
        <taxon>Rhodoplanes</taxon>
    </lineage>
</organism>
<accession>A0A9X5AU57</accession>
<protein>
    <submittedName>
        <fullName evidence="3">OmpA family protein</fullName>
    </submittedName>
</protein>
<dbReference type="InterPro" id="IPR006665">
    <property type="entry name" value="OmpA-like"/>
</dbReference>
<name>A0A9X5AU57_9BRAD</name>
<sequence length="325" mass="36076">MRGERREIVEGGRTIIREPDRTIIREGDRTIIRHNEIDRFRYGARDVRVERRGGEHVTVIERPSGDRVVTVVDDNGYLLRRTRVMPDGREYVLIDNRPRHGWGGGAGYPPGPPGPGPRGPGFGTGLAVGAAVGFGLGAVMVDVPPPVVRIPRERYIVETERADPALLYETLTAPPVDTIERAYTLDEIRYNAPIRDRMRRIDLDTVTFESGSWELGPAQIQLLAGIADGLNRAIQQNPQEVYLIEGHTDAVGADVDNLSLSDRRAESVALVLTQQFGVPAENLTTQGYGEQYLKVQTDGPLRENRRVTVRRITPLLTGQAQPQPQ</sequence>
<proteinExistence type="predicted"/>
<dbReference type="InterPro" id="IPR036737">
    <property type="entry name" value="OmpA-like_sf"/>
</dbReference>
<feature type="domain" description="OmpA-like" evidence="2">
    <location>
        <begin position="195"/>
        <end position="320"/>
    </location>
</feature>
<dbReference type="InterPro" id="IPR050330">
    <property type="entry name" value="Bact_OuterMem_StrucFunc"/>
</dbReference>
<dbReference type="Gene3D" id="3.30.1330.60">
    <property type="entry name" value="OmpA-like domain"/>
    <property type="match status" value="1"/>
</dbReference>
<comment type="caution">
    <text evidence="3">The sequence shown here is derived from an EMBL/GenBank/DDBJ whole genome shotgun (WGS) entry which is preliminary data.</text>
</comment>
<evidence type="ECO:0000259" key="2">
    <source>
        <dbReference type="PROSITE" id="PS51123"/>
    </source>
</evidence>
<dbReference type="Pfam" id="PF00691">
    <property type="entry name" value="OmpA"/>
    <property type="match status" value="1"/>
</dbReference>
<dbReference type="EMBL" id="WNKV01000028">
    <property type="protein sequence ID" value="MTW19307.1"/>
    <property type="molecule type" value="Genomic_DNA"/>
</dbReference>
<evidence type="ECO:0000256" key="1">
    <source>
        <dbReference type="PROSITE-ProRule" id="PRU00473"/>
    </source>
</evidence>
<dbReference type="SUPFAM" id="SSF103088">
    <property type="entry name" value="OmpA-like"/>
    <property type="match status" value="1"/>
</dbReference>
<dbReference type="GO" id="GO:0016020">
    <property type="term" value="C:membrane"/>
    <property type="evidence" value="ECO:0007669"/>
    <property type="project" value="UniProtKB-UniRule"/>
</dbReference>
<dbReference type="AlphaFoldDB" id="A0A9X5AU57"/>
<dbReference type="Proteomes" id="UP000438991">
    <property type="component" value="Unassembled WGS sequence"/>
</dbReference>
<evidence type="ECO:0000313" key="4">
    <source>
        <dbReference type="Proteomes" id="UP000438991"/>
    </source>
</evidence>
<dbReference type="PANTHER" id="PTHR30329:SF21">
    <property type="entry name" value="LIPOPROTEIN YIAD-RELATED"/>
    <property type="match status" value="1"/>
</dbReference>
<evidence type="ECO:0000313" key="3">
    <source>
        <dbReference type="EMBL" id="MTW19307.1"/>
    </source>
</evidence>